<dbReference type="InterPro" id="IPR013783">
    <property type="entry name" value="Ig-like_fold"/>
</dbReference>
<dbReference type="CDD" id="cd11325">
    <property type="entry name" value="AmyAc_GTHase"/>
    <property type="match status" value="1"/>
</dbReference>
<evidence type="ECO:0000256" key="11">
    <source>
        <dbReference type="ARBA" id="ARBA00033284"/>
    </source>
</evidence>
<evidence type="ECO:0000256" key="2">
    <source>
        <dbReference type="ARBA" id="ARBA00005199"/>
    </source>
</evidence>
<dbReference type="Proteomes" id="UP000787635">
    <property type="component" value="Unassembled WGS sequence"/>
</dbReference>
<dbReference type="CDD" id="cd02853">
    <property type="entry name" value="E_set_MTHase_like_N"/>
    <property type="match status" value="1"/>
</dbReference>
<accession>A0ABX1E5I5</accession>
<dbReference type="InterPro" id="IPR044901">
    <property type="entry name" value="Trehalose_TreZ_E-set_sf"/>
</dbReference>
<dbReference type="NCBIfam" id="TIGR02402">
    <property type="entry name" value="trehalose_TreZ"/>
    <property type="match status" value="1"/>
</dbReference>
<keyword evidence="7 14" id="KW-0378">Hydrolase</keyword>
<dbReference type="SMART" id="SM00642">
    <property type="entry name" value="Aamy"/>
    <property type="match status" value="1"/>
</dbReference>
<evidence type="ECO:0000256" key="4">
    <source>
        <dbReference type="ARBA" id="ARBA00012268"/>
    </source>
</evidence>
<evidence type="ECO:0000256" key="8">
    <source>
        <dbReference type="ARBA" id="ARBA00023277"/>
    </source>
</evidence>
<name>A0ABX1E5I5_9PROT</name>
<comment type="pathway">
    <text evidence="2 14">Glycan biosynthesis; trehalose biosynthesis.</text>
</comment>
<organism evidence="16 17">
    <name type="scientific">Falsiroseomonas selenitidurans</name>
    <dbReference type="NCBI Taxonomy" id="2716335"/>
    <lineage>
        <taxon>Bacteria</taxon>
        <taxon>Pseudomonadati</taxon>
        <taxon>Pseudomonadota</taxon>
        <taxon>Alphaproteobacteria</taxon>
        <taxon>Acetobacterales</taxon>
        <taxon>Roseomonadaceae</taxon>
        <taxon>Falsiroseomonas</taxon>
    </lineage>
</organism>
<evidence type="ECO:0000256" key="5">
    <source>
        <dbReference type="ARBA" id="ARBA00015938"/>
    </source>
</evidence>
<evidence type="ECO:0000256" key="10">
    <source>
        <dbReference type="ARBA" id="ARBA00032057"/>
    </source>
</evidence>
<gene>
    <name evidence="16" type="primary">treZ</name>
    <name evidence="16" type="ORF">HEQ75_14105</name>
</gene>
<sequence length="599" mass="65393">MDAVARAHALPFGATLLPGGGVRFRLWAPSHAQVALVLEGGPTLAMRRDAGGWHELVAEAAGAGTRYRFRLPDGLLVPDPASRHQPQDVHGPSEVVDPAAHRWTDAAWHGRPWAEAVLYELHIGAFTPEGSFRAAIERLPHLAALGVTALQIMPVADFPGARNWGYDGVLPFAPDASYGRPEDLKALVQAAHGHGLMVLLDVVYNHFGPEGAWLHPIAPEAFTDRHRTPWGAALNFDGADSGPVRDFFLHNALYWLEEFHLDGLRLDAVHAILDDSPRHFLDELAARVRAAVPGRPVHLVLENEENQARRLARDAQGRPQRYTAQWNDDAHHVLHVAVTGERQGYYADYQGDTEALGRALAEGFAFQGQAMPYRGHPRGEPSAGLPPTAFIAFLQNHDQVGNRAFGERLSQLAPPAALRAAAATLLLLPQVPMLFMGEEWAAAQPFPFFCDFGPDLAEAVRQGRRAEFARFPEFADPASRDRIPDPMAPATFQAAKLRWEEAGQPPHAEWLAWHRAILAVRRAEIVPRLGGIRQGGRFHLLAPGAVAVGWALQGGGTLHLVANLSDQPIAAFPVPGRTIWQEGEGFGPWSTGWSIEEPA</sequence>
<dbReference type="InterPro" id="IPR014756">
    <property type="entry name" value="Ig_E-set"/>
</dbReference>
<dbReference type="InterPro" id="IPR012768">
    <property type="entry name" value="Trehalose_TreZ"/>
</dbReference>
<dbReference type="Pfam" id="PF02922">
    <property type="entry name" value="CBM_48"/>
    <property type="match status" value="1"/>
</dbReference>
<dbReference type="PANTHER" id="PTHR43651:SF11">
    <property type="entry name" value="MALTO-OLIGOSYLTREHALOSE TREHALOHYDROLASE"/>
    <property type="match status" value="1"/>
</dbReference>
<evidence type="ECO:0000256" key="1">
    <source>
        <dbReference type="ARBA" id="ARBA00004496"/>
    </source>
</evidence>
<feature type="domain" description="Glycosyl hydrolase family 13 catalytic" evidence="15">
    <location>
        <begin position="120"/>
        <end position="469"/>
    </location>
</feature>
<dbReference type="Gene3D" id="3.20.20.80">
    <property type="entry name" value="Glycosidases"/>
    <property type="match status" value="1"/>
</dbReference>
<dbReference type="PIRSF" id="PIRSF006337">
    <property type="entry name" value="Trehalose_TreZ"/>
    <property type="match status" value="1"/>
</dbReference>
<dbReference type="Gene3D" id="2.60.40.10">
    <property type="entry name" value="Immunoglobulins"/>
    <property type="match status" value="1"/>
</dbReference>
<dbReference type="Pfam" id="PF11941">
    <property type="entry name" value="DUF3459"/>
    <property type="match status" value="1"/>
</dbReference>
<evidence type="ECO:0000256" key="3">
    <source>
        <dbReference type="ARBA" id="ARBA00008061"/>
    </source>
</evidence>
<comment type="subcellular location">
    <subcellularLocation>
        <location evidence="1">Cytoplasm</location>
    </subcellularLocation>
</comment>
<dbReference type="SUPFAM" id="SSF51445">
    <property type="entry name" value="(Trans)glycosidases"/>
    <property type="match status" value="1"/>
</dbReference>
<evidence type="ECO:0000256" key="6">
    <source>
        <dbReference type="ARBA" id="ARBA00022490"/>
    </source>
</evidence>
<protein>
    <recommendedName>
        <fullName evidence="5 13">Malto-oligosyltrehalose trehalohydrolase</fullName>
        <shortName evidence="14">MTHase</shortName>
        <ecNumber evidence="4 13">3.2.1.141</ecNumber>
    </recommendedName>
    <alternativeName>
        <fullName evidence="11 14">4-alpha-D-((1-&gt;4)-alpha-D-glucano)trehalose trehalohydrolase</fullName>
    </alternativeName>
    <alternativeName>
        <fullName evidence="10 14">Maltooligosyl trehalose trehalohydrolase</fullName>
    </alternativeName>
</protein>
<dbReference type="Gene3D" id="1.10.10.760">
    <property type="entry name" value="E-set domains of sugar-utilizing enzymes"/>
    <property type="match status" value="1"/>
</dbReference>
<comment type="caution">
    <text evidence="16">The sequence shown here is derived from an EMBL/GenBank/DDBJ whole genome shotgun (WGS) entry which is preliminary data.</text>
</comment>
<keyword evidence="17" id="KW-1185">Reference proteome</keyword>
<keyword evidence="8" id="KW-0119">Carbohydrate metabolism</keyword>
<dbReference type="InterPro" id="IPR006047">
    <property type="entry name" value="GH13_cat_dom"/>
</dbReference>
<reference evidence="16 17" key="1">
    <citation type="submission" date="2020-03" db="EMBL/GenBank/DDBJ databases">
        <title>Roseomonas selenitidurans sp. nov. isolated from urban soil.</title>
        <authorList>
            <person name="Liu H."/>
        </authorList>
    </citation>
    <scope>NUCLEOTIDE SEQUENCE [LARGE SCALE GENOMIC DNA]</scope>
    <source>
        <strain evidence="16 17">BU-1</strain>
    </source>
</reference>
<proteinExistence type="inferred from homology"/>
<dbReference type="InterPro" id="IPR022567">
    <property type="entry name" value="DUF3459"/>
</dbReference>
<evidence type="ECO:0000256" key="13">
    <source>
        <dbReference type="NCBIfam" id="TIGR02402"/>
    </source>
</evidence>
<dbReference type="PANTHER" id="PTHR43651">
    <property type="entry name" value="1,4-ALPHA-GLUCAN-BRANCHING ENZYME"/>
    <property type="match status" value="1"/>
</dbReference>
<dbReference type="EC" id="3.2.1.141" evidence="4 13"/>
<comment type="catalytic activity">
    <reaction evidence="12 14">
        <text>hydrolysis of (1-&gt;4)-alpha-D-glucosidic linkage in 4-alpha-D-[(1-&gt;4)-alpha-D-glucanosyl]n trehalose to yield trehalose and (1-&gt;4)-alpha-D-glucan.</text>
        <dbReference type="EC" id="3.2.1.141"/>
    </reaction>
</comment>
<dbReference type="Pfam" id="PF00128">
    <property type="entry name" value="Alpha-amylase"/>
    <property type="match status" value="1"/>
</dbReference>
<evidence type="ECO:0000259" key="15">
    <source>
        <dbReference type="SMART" id="SM00642"/>
    </source>
</evidence>
<dbReference type="EMBL" id="JAAVNE010000021">
    <property type="protein sequence ID" value="NKC31995.1"/>
    <property type="molecule type" value="Genomic_DNA"/>
</dbReference>
<evidence type="ECO:0000313" key="16">
    <source>
        <dbReference type="EMBL" id="NKC31995.1"/>
    </source>
</evidence>
<dbReference type="InterPro" id="IPR017853">
    <property type="entry name" value="GH"/>
</dbReference>
<evidence type="ECO:0000256" key="12">
    <source>
        <dbReference type="ARBA" id="ARBA00034013"/>
    </source>
</evidence>
<keyword evidence="6" id="KW-0963">Cytoplasm</keyword>
<evidence type="ECO:0000256" key="9">
    <source>
        <dbReference type="ARBA" id="ARBA00023295"/>
    </source>
</evidence>
<evidence type="ECO:0000313" key="17">
    <source>
        <dbReference type="Proteomes" id="UP000787635"/>
    </source>
</evidence>
<dbReference type="RefSeq" id="WP_168031606.1">
    <property type="nucleotide sequence ID" value="NZ_JAAVNE010000021.1"/>
</dbReference>
<comment type="similarity">
    <text evidence="3 14">Belongs to the glycosyl hydrolase 13 family.</text>
</comment>
<dbReference type="InterPro" id="IPR004193">
    <property type="entry name" value="Glyco_hydro_13_N"/>
</dbReference>
<evidence type="ECO:0000256" key="7">
    <source>
        <dbReference type="ARBA" id="ARBA00022801"/>
    </source>
</evidence>
<dbReference type="SUPFAM" id="SSF81296">
    <property type="entry name" value="E set domains"/>
    <property type="match status" value="1"/>
</dbReference>
<keyword evidence="9 14" id="KW-0326">Glycosidase</keyword>
<evidence type="ECO:0000256" key="14">
    <source>
        <dbReference type="PIRNR" id="PIRNR006337"/>
    </source>
</evidence>